<dbReference type="AlphaFoldDB" id="A0A2H3NV32"/>
<gene>
    <name evidence="3" type="ORF">CRI93_12740</name>
</gene>
<evidence type="ECO:0000259" key="2">
    <source>
        <dbReference type="Pfam" id="PF00582"/>
    </source>
</evidence>
<dbReference type="CDD" id="cd00293">
    <property type="entry name" value="USP-like"/>
    <property type="match status" value="1"/>
</dbReference>
<comment type="similarity">
    <text evidence="1">Belongs to the universal stress protein A family.</text>
</comment>
<sequence length="297" mass="32387">MSLLRHAVVGLDGSRTSESALTVTLHLVQPGLGRVTGCYVEDASLRRAARLGSTRAVPAGRGTAVPLSTRHVERSFQDTTDYVRWRLNELAHTYSVDAELQSVEGRAASALLEAERTADLVAVGMQGTTNDHRYRLGHTPLALIREAKCSLLMSPRHVPGLNHVTVYFSEGSDGAAAALQWATYASYALHVRRVRVLLPAADDAAYARQRESLRQLRPAADVLWQPVRCTPLAAQRPGTALHRALDGLVVAPLSFVRDDVASVRAFLHELQQPLLLARQPDVSSQQRPQIGMSAVMQ</sequence>
<accession>A0A2H3NV32</accession>
<dbReference type="PRINTS" id="PR01438">
    <property type="entry name" value="UNVRSLSTRESS"/>
</dbReference>
<evidence type="ECO:0000256" key="1">
    <source>
        <dbReference type="ARBA" id="ARBA00008791"/>
    </source>
</evidence>
<dbReference type="Pfam" id="PF00582">
    <property type="entry name" value="Usp"/>
    <property type="match status" value="1"/>
</dbReference>
<evidence type="ECO:0000313" key="3">
    <source>
        <dbReference type="EMBL" id="PEN05556.1"/>
    </source>
</evidence>
<dbReference type="Proteomes" id="UP000221024">
    <property type="component" value="Unassembled WGS sequence"/>
</dbReference>
<comment type="caution">
    <text evidence="3">The sequence shown here is derived from an EMBL/GenBank/DDBJ whole genome shotgun (WGS) entry which is preliminary data.</text>
</comment>
<protein>
    <recommendedName>
        <fullName evidence="2">UspA domain-containing protein</fullName>
    </recommendedName>
</protein>
<dbReference type="SUPFAM" id="SSF52402">
    <property type="entry name" value="Adenine nucleotide alpha hydrolases-like"/>
    <property type="match status" value="1"/>
</dbReference>
<name>A0A2H3NV32_9BACT</name>
<evidence type="ECO:0000313" key="4">
    <source>
        <dbReference type="Proteomes" id="UP000221024"/>
    </source>
</evidence>
<reference evidence="3 4" key="1">
    <citation type="submission" date="2017-10" db="EMBL/GenBank/DDBJ databases">
        <title>Draft genome of Longimonas halophila.</title>
        <authorList>
            <person name="Goh K.M."/>
            <person name="Shamsir M.S."/>
            <person name="Lim S.W."/>
        </authorList>
    </citation>
    <scope>NUCLEOTIDE SEQUENCE [LARGE SCALE GENOMIC DNA]</scope>
    <source>
        <strain evidence="3 4">KCTC 42399</strain>
    </source>
</reference>
<organism evidence="3 4">
    <name type="scientific">Longimonas halophila</name>
    <dbReference type="NCBI Taxonomy" id="1469170"/>
    <lineage>
        <taxon>Bacteria</taxon>
        <taxon>Pseudomonadati</taxon>
        <taxon>Rhodothermota</taxon>
        <taxon>Rhodothermia</taxon>
        <taxon>Rhodothermales</taxon>
        <taxon>Salisaetaceae</taxon>
        <taxon>Longimonas</taxon>
    </lineage>
</organism>
<dbReference type="RefSeq" id="WP_098063019.1">
    <property type="nucleotide sequence ID" value="NZ_PDEP01000013.1"/>
</dbReference>
<feature type="domain" description="UspA" evidence="2">
    <location>
        <begin position="5"/>
        <end position="153"/>
    </location>
</feature>
<dbReference type="InterPro" id="IPR006016">
    <property type="entry name" value="UspA"/>
</dbReference>
<keyword evidence="4" id="KW-1185">Reference proteome</keyword>
<dbReference type="EMBL" id="PDEP01000013">
    <property type="protein sequence ID" value="PEN05556.1"/>
    <property type="molecule type" value="Genomic_DNA"/>
</dbReference>
<dbReference type="InterPro" id="IPR006015">
    <property type="entry name" value="Universal_stress_UspA"/>
</dbReference>
<dbReference type="Gene3D" id="3.40.50.12370">
    <property type="match status" value="1"/>
</dbReference>
<proteinExistence type="inferred from homology"/>